<evidence type="ECO:0000313" key="3">
    <source>
        <dbReference type="Proteomes" id="UP000095300"/>
    </source>
</evidence>
<dbReference type="VEuPathDB" id="VectorBase:SCAU014800"/>
<protein>
    <submittedName>
        <fullName evidence="2">Uncharacterized protein</fullName>
    </submittedName>
</protein>
<dbReference type="AlphaFoldDB" id="A0A1I8Q898"/>
<dbReference type="EnsemblMetazoa" id="SCAU014800-RA">
    <property type="protein sequence ID" value="SCAU014800-PA"/>
    <property type="gene ID" value="SCAU014800"/>
</dbReference>
<organism evidence="2 3">
    <name type="scientific">Stomoxys calcitrans</name>
    <name type="common">Stable fly</name>
    <name type="synonym">Conops calcitrans</name>
    <dbReference type="NCBI Taxonomy" id="35570"/>
    <lineage>
        <taxon>Eukaryota</taxon>
        <taxon>Metazoa</taxon>
        <taxon>Ecdysozoa</taxon>
        <taxon>Arthropoda</taxon>
        <taxon>Hexapoda</taxon>
        <taxon>Insecta</taxon>
        <taxon>Pterygota</taxon>
        <taxon>Neoptera</taxon>
        <taxon>Endopterygota</taxon>
        <taxon>Diptera</taxon>
        <taxon>Brachycera</taxon>
        <taxon>Muscomorpha</taxon>
        <taxon>Muscoidea</taxon>
        <taxon>Muscidae</taxon>
        <taxon>Stomoxys</taxon>
    </lineage>
</organism>
<evidence type="ECO:0000256" key="1">
    <source>
        <dbReference type="SAM" id="SignalP"/>
    </source>
</evidence>
<dbReference type="OrthoDB" id="7962548at2759"/>
<evidence type="ECO:0000313" key="2">
    <source>
        <dbReference type="EnsemblMetazoa" id="SCAU014800-PA"/>
    </source>
</evidence>
<sequence>MDRFFLNSIAICMVLLCSGSSVNSDATAQQKQKDQHYTNVFTTRNMAEILQTDLGVLKRRCQEQLKIVTALQPREGSDESDNGICERVTGLFDSINHKHKTFKDLIIEKLDDMQNDQSSFSQEILSLRSCSTAGSTAPADANMPKSLNGINDKIEKLQKLLTTLTSQRKLVANQNEEQLNLLQEISSKLVQHEGKFEIFEKQIPNLAKALNESKTLPKNNARLRMDLILGMTQKRGQ</sequence>
<keyword evidence="1" id="KW-0732">Signal</keyword>
<feature type="signal peptide" evidence="1">
    <location>
        <begin position="1"/>
        <end position="24"/>
    </location>
</feature>
<gene>
    <name evidence="2" type="primary">106095394</name>
</gene>
<reference evidence="2" key="1">
    <citation type="submission" date="2020-05" db="UniProtKB">
        <authorList>
            <consortium name="EnsemblMetazoa"/>
        </authorList>
    </citation>
    <scope>IDENTIFICATION</scope>
    <source>
        <strain evidence="2">USDA</strain>
    </source>
</reference>
<dbReference type="KEGG" id="scac:106095394"/>
<feature type="chain" id="PRO_5009327935" evidence="1">
    <location>
        <begin position="25"/>
        <end position="237"/>
    </location>
</feature>
<dbReference type="Proteomes" id="UP000095300">
    <property type="component" value="Unassembled WGS sequence"/>
</dbReference>
<accession>A0A1I8Q898</accession>
<keyword evidence="3" id="KW-1185">Reference proteome</keyword>
<name>A0A1I8Q898_STOCA</name>
<proteinExistence type="predicted"/>